<protein>
    <recommendedName>
        <fullName evidence="4">DUF295 domain-containing protein</fullName>
    </recommendedName>
</protein>
<dbReference type="PANTHER" id="PTHR34591">
    <property type="entry name" value="OS03G0653100 PROTEIN-RELATED"/>
    <property type="match status" value="1"/>
</dbReference>
<keyword evidence="3" id="KW-1185">Reference proteome</keyword>
<organism evidence="2 3">
    <name type="scientific">Urochloa decumbens</name>
    <dbReference type="NCBI Taxonomy" id="240449"/>
    <lineage>
        <taxon>Eukaryota</taxon>
        <taxon>Viridiplantae</taxon>
        <taxon>Streptophyta</taxon>
        <taxon>Embryophyta</taxon>
        <taxon>Tracheophyta</taxon>
        <taxon>Spermatophyta</taxon>
        <taxon>Magnoliopsida</taxon>
        <taxon>Liliopsida</taxon>
        <taxon>Poales</taxon>
        <taxon>Poaceae</taxon>
        <taxon>PACMAD clade</taxon>
        <taxon>Panicoideae</taxon>
        <taxon>Panicodae</taxon>
        <taxon>Paniceae</taxon>
        <taxon>Melinidinae</taxon>
        <taxon>Urochloa</taxon>
    </lineage>
</organism>
<proteinExistence type="predicted"/>
<evidence type="ECO:0008006" key="4">
    <source>
        <dbReference type="Google" id="ProtNLM"/>
    </source>
</evidence>
<reference evidence="3" key="1">
    <citation type="submission" date="2024-06" db="EMBL/GenBank/DDBJ databases">
        <authorList>
            <person name="Ryan C."/>
        </authorList>
    </citation>
    <scope>NUCLEOTIDE SEQUENCE [LARGE SCALE GENOMIC DNA]</scope>
</reference>
<feature type="compositionally biased region" description="Acidic residues" evidence="1">
    <location>
        <begin position="198"/>
        <end position="226"/>
    </location>
</feature>
<evidence type="ECO:0000313" key="3">
    <source>
        <dbReference type="Proteomes" id="UP001497457"/>
    </source>
</evidence>
<evidence type="ECO:0000256" key="1">
    <source>
        <dbReference type="SAM" id="MobiDB-lite"/>
    </source>
</evidence>
<dbReference type="Proteomes" id="UP001497457">
    <property type="component" value="Chromosome 22rd"/>
</dbReference>
<dbReference type="EMBL" id="OZ075132">
    <property type="protein sequence ID" value="CAL4982841.1"/>
    <property type="molecule type" value="Genomic_DNA"/>
</dbReference>
<reference evidence="2 3" key="2">
    <citation type="submission" date="2024-10" db="EMBL/GenBank/DDBJ databases">
        <authorList>
            <person name="Ryan C."/>
        </authorList>
    </citation>
    <scope>NUCLEOTIDE SEQUENCE [LARGE SCALE GENOMIC DNA]</scope>
</reference>
<feature type="region of interest" description="Disordered" evidence="1">
    <location>
        <begin position="192"/>
        <end position="243"/>
    </location>
</feature>
<feature type="compositionally biased region" description="Basic residues" evidence="1">
    <location>
        <begin position="35"/>
        <end position="44"/>
    </location>
</feature>
<dbReference type="PANTHER" id="PTHR34591:SF43">
    <property type="entry name" value="F-BOX DOMAIN-CONTAINING PROTEIN"/>
    <property type="match status" value="1"/>
</dbReference>
<feature type="region of interest" description="Disordered" evidence="1">
    <location>
        <begin position="22"/>
        <end position="87"/>
    </location>
</feature>
<sequence>MNPDLTFDIPFNKYPDLHDFVPAHGKDGGVAGGSSRRRARRRARPPPTAEPRGGAARLHGMARARRRPPAASPAPPPPLGGRPLRQLHGPRDAALLRPPAACAAGRIDGGFGFAAPDGDERFYWHSIVDHCNGLVLFSREALFLCNPATQWWARLPPLCSGDGDDSHWGRRAFVVFDPAAVAPYWEVLLAPREPRGDVEDDGGEEEEEHGEISEDDDGDDEDEKDEGEERGRISEEDNGGAWRTMEWQQEHGEISEEDGGGAWRTMEWQQEHGEIADDDGGTWRTVEWPPAAWTWHAISSRTMRWEERAFVREGEAAGTAAGLLLHSLGGLDDGLWRHAAYCQGALYVHCRGEYVSRLSLSTNDYRVIRSPIDLAACHQGTRSFLGRSGNGVCFAALDGTKLRVWILDESGDEIEWQLKHRSMVNIPDYEQLTSYVGRWVIDDFYEDEGGESLEEHNDGWDSDDDDVIGGIVDDDGDDKWGVMFLGFNPYKEVVFMTEHDRGVAYHLDSKKIQYLGKLYTRTYHRGLYESVVFTPCLIGV</sequence>
<name>A0ABC9ARB3_9POAL</name>
<evidence type="ECO:0000313" key="2">
    <source>
        <dbReference type="EMBL" id="CAL4982841.1"/>
    </source>
</evidence>
<accession>A0ABC9ARB3</accession>
<gene>
    <name evidence="2" type="ORF">URODEC1_LOCUS56795</name>
</gene>
<dbReference type="AlphaFoldDB" id="A0ABC9ARB3"/>
<feature type="compositionally biased region" description="Pro residues" evidence="1">
    <location>
        <begin position="70"/>
        <end position="80"/>
    </location>
</feature>